<dbReference type="SMART" id="SM00408">
    <property type="entry name" value="IGc2"/>
    <property type="match status" value="3"/>
</dbReference>
<evidence type="ECO:0000256" key="13">
    <source>
        <dbReference type="SAM" id="SignalP"/>
    </source>
</evidence>
<feature type="signal peptide" evidence="13">
    <location>
        <begin position="1"/>
        <end position="31"/>
    </location>
</feature>
<dbReference type="GeneID" id="100160084"/>
<dbReference type="SMART" id="SM00060">
    <property type="entry name" value="FN3"/>
    <property type="match status" value="6"/>
</dbReference>
<dbReference type="FunFam" id="2.60.40.10:FF:000008">
    <property type="entry name" value="roundabout homolog 2 isoform X2"/>
    <property type="match status" value="1"/>
</dbReference>
<evidence type="ECO:0000313" key="16">
    <source>
        <dbReference type="EnsemblMetazoa" id="XP_003246447.1"/>
    </source>
</evidence>
<reference evidence="16" key="2">
    <citation type="submission" date="2022-06" db="UniProtKB">
        <authorList>
            <consortium name="EnsemblMetazoa"/>
        </authorList>
    </citation>
    <scope>IDENTIFICATION</scope>
</reference>
<dbReference type="SMART" id="SM00409">
    <property type="entry name" value="IG"/>
    <property type="match status" value="4"/>
</dbReference>
<feature type="chain" id="PRO_5035738282" description="Neogenin" evidence="13">
    <location>
        <begin position="32"/>
        <end position="1437"/>
    </location>
</feature>
<feature type="domain" description="Fibronectin type-III" evidence="15">
    <location>
        <begin position="456"/>
        <end position="546"/>
    </location>
</feature>
<dbReference type="InterPro" id="IPR013098">
    <property type="entry name" value="Ig_I-set"/>
</dbReference>
<dbReference type="EnsemblMetazoa" id="XM_003246399.4">
    <property type="protein sequence ID" value="XP_003246447.1"/>
    <property type="gene ID" value="LOC100160084"/>
</dbReference>
<feature type="compositionally biased region" description="Polar residues" evidence="11">
    <location>
        <begin position="1154"/>
        <end position="1174"/>
    </location>
</feature>
<dbReference type="FunFam" id="2.60.40.10:FF:000004">
    <property type="entry name" value="DCC isoform 1"/>
    <property type="match status" value="1"/>
</dbReference>
<keyword evidence="7 12" id="KW-0472">Membrane</keyword>
<dbReference type="FunFam" id="2.60.40.10:FF:000028">
    <property type="entry name" value="Neuronal cell adhesion molecule"/>
    <property type="match status" value="1"/>
</dbReference>
<evidence type="ECO:0000313" key="17">
    <source>
        <dbReference type="Proteomes" id="UP000007819"/>
    </source>
</evidence>
<keyword evidence="17" id="KW-1185">Reference proteome</keyword>
<dbReference type="OrthoDB" id="114660at2759"/>
<dbReference type="InterPro" id="IPR036179">
    <property type="entry name" value="Ig-like_dom_sf"/>
</dbReference>
<dbReference type="PROSITE" id="PS50853">
    <property type="entry name" value="FN3"/>
    <property type="match status" value="6"/>
</dbReference>
<dbReference type="Gene3D" id="2.60.40.10">
    <property type="entry name" value="Immunoglobulins"/>
    <property type="match status" value="10"/>
</dbReference>
<evidence type="ECO:0000256" key="12">
    <source>
        <dbReference type="SAM" id="Phobius"/>
    </source>
</evidence>
<dbReference type="SUPFAM" id="SSF49265">
    <property type="entry name" value="Fibronectin type III"/>
    <property type="match status" value="4"/>
</dbReference>
<keyword evidence="4 13" id="KW-0732">Signal</keyword>
<keyword evidence="6 12" id="KW-1133">Transmembrane helix</keyword>
<dbReference type="GO" id="GO:0007399">
    <property type="term" value="P:nervous system development"/>
    <property type="evidence" value="ECO:0007669"/>
    <property type="project" value="UniProtKB-ARBA"/>
</dbReference>
<dbReference type="Pfam" id="PF00041">
    <property type="entry name" value="fn3"/>
    <property type="match status" value="6"/>
</dbReference>
<dbReference type="PANTHER" id="PTHR44170:SF54">
    <property type="entry name" value="FI24025P1"/>
    <property type="match status" value="1"/>
</dbReference>
<dbReference type="InterPro" id="IPR003961">
    <property type="entry name" value="FN3_dom"/>
</dbReference>
<accession>A0A8R1W906</accession>
<evidence type="ECO:0000256" key="7">
    <source>
        <dbReference type="ARBA" id="ARBA00023136"/>
    </source>
</evidence>
<sequence length="1437" mass="158959">MRPSGGVCRKLLLSGYCLTLWLFLLIAPVRSSVRFITEPSDIVTTAGKTIRLDCEANFDSVATLPQIRWRIPDGQYFDFIGDTRRSILKNGSLLIKNVFNNDEKDISEGLEAYQCVAFVDNIGSAVSRIATVTLARLSPFEKQPTDLRLLPGQTAHFSCVINSQPLPKITWFKDHSPLVIDARMTIFPSGALEIDDVHKEDNGAYRCNVTGLDRHRLSDPGVLTIVENEDAIKRLKAPEFVAKPHSTIALEGSMVTLDCAAVGNPRPQISWLKGGTLIDVAHLDTRFSILGTGGLTITQVNKNDDGNYICRAENHEDSADASATLEVHVKPLFIRKPKDTMVLEKEDITLECEVAGKPPPRVIWLKNGDRIKQDEYLQFVSGTNLKISGLMTMDSGMFQCLASNPAGNIQSSAFLNVFHAENVPSANSSTNISNDFVNSFSAAEKPKDLKNNLPSPPRALEASLVSSRLATLTWISPLKPNGEILTYTIFYQQEGSDRERMTNTTQTDITINELIPDKHYLFRVIAQNKYGIGESSPRLKVMTKAEINLPGQPFNVTAKAVTPTSIIVSWSRPEHGSENLKEYKLFYMKDSTSEEQFFITKHTDHEISDLSPYTRYKIWVVAYNQNGPGMNSLEVVVLTKPSAPSQPPQNIVVEAISSTEINIRWEHPPKSSQNGVITGYKIRYKKPDRKSSGDTITTAGDILEYQISGLDKSSTYQVRLWTLNTVGNSPPSEWFTVLTFDKNLREDTVPDAPTNFKVRAFSNSLLVTWSPPKDKSIIVREYTLAWGKGVPDVYKEKLNPKIRQYEIKNLEQNAEYVLSLAAVNDMGFGPLAYLVTTIKEQNIVNTLEESSNPILPPIGLKTNVISPNAIEVSWTDNSLLDDFDSNVEDVRLYVVRYKSSYSTNKSRYNYVNTTELSCIINELKPNTQYEFTVKLIKGQFESAWSLLVMNNTQEAKPASPPRDLTAVKNDDKPQSITLNWQPPKFSNGQIIAYMILYTTDDASSDNEWITETVEGELMSYSIKGLTPSTNYFFKIQAKNSVGYGPFSPTISIKTLPGGSAFNDGTSLKDGKSGINNTTILYILIACCLLLISCIGIGIALLCCKQNKPLRNRSKKGYIKGSTGYNAKGVAQSPSIKPPDLWIHHDQMELKSMEKSSQGSLDTSSGCGQGSSNTYDGPDTRVTIHHVPQATNSLEKSNYVSSYVGNTIMKPLLSDEKVSTLKNRFKPKSVVLPVDSFDSVYNDTMATLPNQESRSPHPKSQYATTTRAHVTVDLTAGAPENNYIVQATTVPDKFESIPVSSAANLQQQHTALLNSSEKRQQGHPLKSFSVPAPPPQSAPSTPQQKHIVTVRPQGSSSPYKKNIYSAINSSPSSTSVSTGPKTWKSPLTGSNQRDTITEVESLNKIQTSYSTEELNQEMANLEGLMKDLSAITASEFQC</sequence>
<dbReference type="GO" id="GO:0030154">
    <property type="term" value="P:cell differentiation"/>
    <property type="evidence" value="ECO:0007669"/>
    <property type="project" value="UniProtKB-ARBA"/>
</dbReference>
<dbReference type="PROSITE" id="PS50835">
    <property type="entry name" value="IG_LIKE"/>
    <property type="match status" value="4"/>
</dbReference>
<evidence type="ECO:0000256" key="8">
    <source>
        <dbReference type="ARBA" id="ARBA00023157"/>
    </source>
</evidence>
<organism evidence="16 17">
    <name type="scientific">Acyrthosiphon pisum</name>
    <name type="common">Pea aphid</name>
    <dbReference type="NCBI Taxonomy" id="7029"/>
    <lineage>
        <taxon>Eukaryota</taxon>
        <taxon>Metazoa</taxon>
        <taxon>Ecdysozoa</taxon>
        <taxon>Arthropoda</taxon>
        <taxon>Hexapoda</taxon>
        <taxon>Insecta</taxon>
        <taxon>Pterygota</taxon>
        <taxon>Neoptera</taxon>
        <taxon>Paraneoptera</taxon>
        <taxon>Hemiptera</taxon>
        <taxon>Sternorrhyncha</taxon>
        <taxon>Aphidomorpha</taxon>
        <taxon>Aphidoidea</taxon>
        <taxon>Aphididae</taxon>
        <taxon>Macrosiphini</taxon>
        <taxon>Acyrthosiphon</taxon>
    </lineage>
</organism>
<evidence type="ECO:0000259" key="14">
    <source>
        <dbReference type="PROSITE" id="PS50835"/>
    </source>
</evidence>
<dbReference type="GO" id="GO:0009653">
    <property type="term" value="P:anatomical structure morphogenesis"/>
    <property type="evidence" value="ECO:0007669"/>
    <property type="project" value="UniProtKB-ARBA"/>
</dbReference>
<dbReference type="Pfam" id="PF07679">
    <property type="entry name" value="I-set"/>
    <property type="match status" value="3"/>
</dbReference>
<keyword evidence="5" id="KW-0677">Repeat</keyword>
<feature type="domain" description="Fibronectin type-III" evidence="15">
    <location>
        <begin position="960"/>
        <end position="1057"/>
    </location>
</feature>
<dbReference type="Proteomes" id="UP000007819">
    <property type="component" value="Chromosome X"/>
</dbReference>
<evidence type="ECO:0000256" key="6">
    <source>
        <dbReference type="ARBA" id="ARBA00022989"/>
    </source>
</evidence>
<keyword evidence="10" id="KW-0393">Immunoglobulin domain</keyword>
<dbReference type="InterPro" id="IPR010560">
    <property type="entry name" value="Neogenin_C"/>
</dbReference>
<feature type="domain" description="Ig-like" evidence="14">
    <location>
        <begin position="238"/>
        <end position="326"/>
    </location>
</feature>
<dbReference type="InterPro" id="IPR003599">
    <property type="entry name" value="Ig_sub"/>
</dbReference>
<dbReference type="InterPro" id="IPR007110">
    <property type="entry name" value="Ig-like_dom"/>
</dbReference>
<protein>
    <recommendedName>
        <fullName evidence="18">Neogenin</fullName>
    </recommendedName>
</protein>
<evidence type="ECO:0000256" key="10">
    <source>
        <dbReference type="ARBA" id="ARBA00023319"/>
    </source>
</evidence>
<dbReference type="SUPFAM" id="SSF48726">
    <property type="entry name" value="Immunoglobulin"/>
    <property type="match status" value="3"/>
</dbReference>
<dbReference type="GO" id="GO:0016020">
    <property type="term" value="C:membrane"/>
    <property type="evidence" value="ECO:0007669"/>
    <property type="project" value="UniProtKB-SubCell"/>
</dbReference>
<dbReference type="InterPro" id="IPR003598">
    <property type="entry name" value="Ig_sub2"/>
</dbReference>
<dbReference type="CTD" id="36377"/>
<name>A0A8R1W906_ACYPI</name>
<feature type="compositionally biased region" description="Low complexity" evidence="11">
    <location>
        <begin position="1364"/>
        <end position="1376"/>
    </location>
</feature>
<dbReference type="CDD" id="cd00063">
    <property type="entry name" value="FN3"/>
    <property type="match status" value="6"/>
</dbReference>
<dbReference type="PANTHER" id="PTHR44170">
    <property type="entry name" value="PROTEIN SIDEKICK"/>
    <property type="match status" value="1"/>
</dbReference>
<evidence type="ECO:0000256" key="1">
    <source>
        <dbReference type="ARBA" id="ARBA00004479"/>
    </source>
</evidence>
<feature type="domain" description="Ig-like" evidence="14">
    <location>
        <begin position="139"/>
        <end position="218"/>
    </location>
</feature>
<reference evidence="17" key="1">
    <citation type="submission" date="2010-06" db="EMBL/GenBank/DDBJ databases">
        <authorList>
            <person name="Jiang H."/>
            <person name="Abraham K."/>
            <person name="Ali S."/>
            <person name="Alsbrooks S.L."/>
            <person name="Anim B.N."/>
            <person name="Anosike U.S."/>
            <person name="Attaway T."/>
            <person name="Bandaranaike D.P."/>
            <person name="Battles P.K."/>
            <person name="Bell S.N."/>
            <person name="Bell A.V."/>
            <person name="Beltran B."/>
            <person name="Bickham C."/>
            <person name="Bustamante Y."/>
            <person name="Caleb T."/>
            <person name="Canada A."/>
            <person name="Cardenas V."/>
            <person name="Carter K."/>
            <person name="Chacko J."/>
            <person name="Chandrabose M.N."/>
            <person name="Chavez D."/>
            <person name="Chavez A."/>
            <person name="Chen L."/>
            <person name="Chu H.-S."/>
            <person name="Claassen K.J."/>
            <person name="Cockrell R."/>
            <person name="Collins M."/>
            <person name="Cooper J.A."/>
            <person name="Cree A."/>
            <person name="Curry S.M."/>
            <person name="Da Y."/>
            <person name="Dao M.D."/>
            <person name="Das B."/>
            <person name="Davila M.-L."/>
            <person name="Davy-Carroll L."/>
            <person name="Denson S."/>
            <person name="Dinh H."/>
            <person name="Ebong V.E."/>
            <person name="Edwards J.R."/>
            <person name="Egan A."/>
            <person name="El-Daye J."/>
            <person name="Escobedo L."/>
            <person name="Fernandez S."/>
            <person name="Fernando P.R."/>
            <person name="Flagg N."/>
            <person name="Forbes L.D."/>
            <person name="Fowler R.G."/>
            <person name="Fu Q."/>
            <person name="Gabisi R.A."/>
            <person name="Ganer J."/>
            <person name="Garbino Pronczuk A."/>
            <person name="Garcia R.M."/>
            <person name="Garner T."/>
            <person name="Garrett T.E."/>
            <person name="Gonzalez D.A."/>
            <person name="Hamid H."/>
            <person name="Hawkins E.S."/>
            <person name="Hirani K."/>
            <person name="Hogues M.E."/>
            <person name="Hollins B."/>
            <person name="Hsiao C.-H."/>
            <person name="Jabil R."/>
            <person name="James M.L."/>
            <person name="Jhangiani S.N."/>
            <person name="Johnson B."/>
            <person name="Johnson Q."/>
            <person name="Joshi V."/>
            <person name="Kalu J.B."/>
            <person name="Kam C."/>
            <person name="Kashfia A."/>
            <person name="Keebler J."/>
            <person name="Kisamo H."/>
            <person name="Kovar C.L."/>
            <person name="Lago L.A."/>
            <person name="Lai C.-Y."/>
            <person name="Laidlaw J."/>
            <person name="Lara F."/>
            <person name="Le T.-K."/>
            <person name="Lee S.L."/>
            <person name="Legall F.H."/>
            <person name="Lemon S.J."/>
            <person name="Lewis L.R."/>
            <person name="Li B."/>
            <person name="Liu Y."/>
            <person name="Liu Y.-S."/>
            <person name="Lopez J."/>
            <person name="Lozado R.J."/>
            <person name="Lu J."/>
            <person name="Madu R.C."/>
            <person name="Maheshwari M."/>
            <person name="Maheshwari R."/>
            <person name="Malloy K."/>
            <person name="Martinez E."/>
            <person name="Mathew T."/>
            <person name="Mercado I.C."/>
            <person name="Mercado C."/>
            <person name="Meyer B."/>
            <person name="Montgomery K."/>
            <person name="Morgan M.B."/>
            <person name="Munidasa M."/>
            <person name="Nazareth L.V."/>
            <person name="Nelson J."/>
            <person name="Ng B.M."/>
            <person name="Nguyen N.B."/>
            <person name="Nguyen P.Q."/>
            <person name="Nguyen T."/>
            <person name="Obregon M."/>
            <person name="Okwuonu G.O."/>
            <person name="Onwere C.G."/>
            <person name="Orozco G."/>
            <person name="Parra A."/>
            <person name="Patel S."/>
            <person name="Patil S."/>
            <person name="Perez A."/>
            <person name="Perez Y."/>
            <person name="Pham C."/>
            <person name="Primus E.L."/>
            <person name="Pu L.-L."/>
            <person name="Puazo M."/>
            <person name="Qin X."/>
            <person name="Quiroz J.B."/>
            <person name="Reese J."/>
            <person name="Richards S."/>
            <person name="Rives C.M."/>
            <person name="Robberts R."/>
            <person name="Ruiz S.J."/>
            <person name="Ruiz M.J."/>
            <person name="Santibanez J."/>
            <person name="Schneider B.W."/>
            <person name="Sisson I."/>
            <person name="Smith M."/>
            <person name="Sodergren E."/>
            <person name="Song X.-Z."/>
            <person name="Song B.B."/>
            <person name="Summersgill H."/>
            <person name="Thelus R."/>
            <person name="Thornton R.D."/>
            <person name="Trejos Z.Y."/>
            <person name="Usmani K."/>
            <person name="Vattathil S."/>
            <person name="Villasana D."/>
            <person name="Walker D.L."/>
            <person name="Wang S."/>
            <person name="Wang K."/>
            <person name="White C.S."/>
            <person name="Williams A.C."/>
            <person name="Williamson J."/>
            <person name="Wilson K."/>
            <person name="Woghiren I.O."/>
            <person name="Woodworth J.R."/>
            <person name="Worley K.C."/>
            <person name="Wright R.A."/>
            <person name="Wu W."/>
            <person name="Young L."/>
            <person name="Zhang L."/>
            <person name="Zhang J."/>
            <person name="Zhu Y."/>
            <person name="Muzny D.M."/>
            <person name="Weinstock G."/>
            <person name="Gibbs R.A."/>
        </authorList>
    </citation>
    <scope>NUCLEOTIDE SEQUENCE [LARGE SCALE GENOMIC DNA]</scope>
    <source>
        <strain evidence="17">LSR1</strain>
    </source>
</reference>
<comment type="similarity">
    <text evidence="2">Belongs to the immunoglobulin superfamily. DCC family.</text>
</comment>
<dbReference type="FunFam" id="2.60.40.10:FF:000036">
    <property type="entry name" value="receptor-type tyrosine-protein phosphatase delta isoform X1"/>
    <property type="match status" value="1"/>
</dbReference>
<feature type="region of interest" description="Disordered" evidence="11">
    <location>
        <begin position="1152"/>
        <end position="1177"/>
    </location>
</feature>
<evidence type="ECO:0000256" key="9">
    <source>
        <dbReference type="ARBA" id="ARBA00023180"/>
    </source>
</evidence>
<evidence type="ECO:0000256" key="2">
    <source>
        <dbReference type="ARBA" id="ARBA00009588"/>
    </source>
</evidence>
<evidence type="ECO:0000256" key="5">
    <source>
        <dbReference type="ARBA" id="ARBA00022737"/>
    </source>
</evidence>
<dbReference type="InterPro" id="IPR013783">
    <property type="entry name" value="Ig-like_fold"/>
</dbReference>
<feature type="domain" description="Fibronectin type-III" evidence="15">
    <location>
        <begin position="552"/>
        <end position="642"/>
    </location>
</feature>
<dbReference type="GO" id="GO:0098609">
    <property type="term" value="P:cell-cell adhesion"/>
    <property type="evidence" value="ECO:0007669"/>
    <property type="project" value="TreeGrafter"/>
</dbReference>
<keyword evidence="9" id="KW-0325">Glycoprotein</keyword>
<feature type="domain" description="Ig-like" evidence="14">
    <location>
        <begin position="331"/>
        <end position="416"/>
    </location>
</feature>
<feature type="transmembrane region" description="Helical" evidence="12">
    <location>
        <begin position="1079"/>
        <end position="1103"/>
    </location>
</feature>
<keyword evidence="8" id="KW-1015">Disulfide bond</keyword>
<evidence type="ECO:0000256" key="3">
    <source>
        <dbReference type="ARBA" id="ARBA00022692"/>
    </source>
</evidence>
<dbReference type="Pfam" id="PF06583">
    <property type="entry name" value="Neogenin_C"/>
    <property type="match status" value="1"/>
</dbReference>
<feature type="region of interest" description="Disordered" evidence="11">
    <location>
        <begin position="1315"/>
        <end position="1390"/>
    </location>
</feature>
<feature type="domain" description="Fibronectin type-III" evidence="15">
    <location>
        <begin position="856"/>
        <end position="955"/>
    </location>
</feature>
<feature type="domain" description="Ig-like" evidence="14">
    <location>
        <begin position="28"/>
        <end position="133"/>
    </location>
</feature>
<feature type="domain" description="Fibronectin type-III" evidence="15">
    <location>
        <begin position="647"/>
        <end position="742"/>
    </location>
</feature>
<evidence type="ECO:0000259" key="15">
    <source>
        <dbReference type="PROSITE" id="PS50853"/>
    </source>
</evidence>
<dbReference type="InterPro" id="IPR036116">
    <property type="entry name" value="FN3_sf"/>
</dbReference>
<keyword evidence="3 12" id="KW-0812">Transmembrane</keyword>
<evidence type="ECO:0008006" key="18">
    <source>
        <dbReference type="Google" id="ProtNLM"/>
    </source>
</evidence>
<feature type="domain" description="Fibronectin type-III" evidence="15">
    <location>
        <begin position="749"/>
        <end position="843"/>
    </location>
</feature>
<evidence type="ECO:0000256" key="11">
    <source>
        <dbReference type="SAM" id="MobiDB-lite"/>
    </source>
</evidence>
<dbReference type="PRINTS" id="PR00014">
    <property type="entry name" value="FNTYPEIII"/>
</dbReference>
<dbReference type="CDD" id="cd00096">
    <property type="entry name" value="Ig"/>
    <property type="match status" value="1"/>
</dbReference>
<comment type="subcellular location">
    <subcellularLocation>
        <location evidence="1">Membrane</location>
        <topology evidence="1">Single-pass type I membrane protein</topology>
    </subcellularLocation>
</comment>
<proteinExistence type="inferred from homology"/>
<evidence type="ECO:0000256" key="4">
    <source>
        <dbReference type="ARBA" id="ARBA00022729"/>
    </source>
</evidence>
<dbReference type="RefSeq" id="XP_003246447.1">
    <property type="nucleotide sequence ID" value="XM_003246399.3"/>
</dbReference>